<protein>
    <recommendedName>
        <fullName evidence="2">histidine kinase</fullName>
        <ecNumber evidence="2">2.7.13.3</ecNumber>
    </recommendedName>
</protein>
<dbReference type="PRINTS" id="PR00344">
    <property type="entry name" value="BCTRLSENSOR"/>
</dbReference>
<evidence type="ECO:0000256" key="1">
    <source>
        <dbReference type="ARBA" id="ARBA00000085"/>
    </source>
</evidence>
<dbReference type="Pfam" id="PF02518">
    <property type="entry name" value="HATPase_c"/>
    <property type="match status" value="1"/>
</dbReference>
<dbReference type="GO" id="GO:0004673">
    <property type="term" value="F:protein histidine kinase activity"/>
    <property type="evidence" value="ECO:0007669"/>
    <property type="project" value="UniProtKB-EC"/>
</dbReference>
<dbReference type="InterPro" id="IPR005467">
    <property type="entry name" value="His_kinase_dom"/>
</dbReference>
<sequence>MLQLRTHLARRLMVYITGSVFSALLINIATQYLALQPILEGTRERSVNAAIDNLAGLISQSLWVYNEDAAEDAAQAMLRDQFISGIVVNDHADLFDFRAGDLADTRHKNPQIEESIRREDLDALTIVVPLIIQSDSNEGRIFNIGTLQIRSDNELINAQVNNLARVTLASTALIILLLQLLIYYLIRKTIAVPMDELSGYVQSYATNLNKDAGRDFPALDHRQDEIGRLFKSFNEQRSELIERDQSLKEHRDALEQTVTERTAELRQTNQSLVDSMDQLKRAQAELIQNEKLVSLGTLVSGIAHEVNTPLGISITASSHLEEELRRTQIELTDNRLTKSGFENFLNECNETVALLTGNLNRAAELIKSFKKVAVDQSSDKVRLVELHTYIDEIVLSLRPRLKRTDIEVHNEVDPLIEVILSPGALAQIITNLIMNSVIHAFNDGEQPGNIWLSASEQEDQLILTYADDGSGMDAQTLKHVYDPFFTTRRSEGGSGLGMNIVYNLVTSKLNGSIDTQSQPGQGVTIRMAIKKVTGSRNE</sequence>
<evidence type="ECO:0000313" key="6">
    <source>
        <dbReference type="EMBL" id="EAR07603.1"/>
    </source>
</evidence>
<keyword evidence="4" id="KW-0812">Transmembrane</keyword>
<dbReference type="EMBL" id="AAOE01000037">
    <property type="protein sequence ID" value="EAR07603.1"/>
    <property type="molecule type" value="Genomic_DNA"/>
</dbReference>
<dbReference type="PROSITE" id="PS50109">
    <property type="entry name" value="HIS_KIN"/>
    <property type="match status" value="1"/>
</dbReference>
<keyword evidence="4" id="KW-1133">Transmembrane helix</keyword>
<comment type="caution">
    <text evidence="6">The sequence shown here is derived from an EMBL/GenBank/DDBJ whole genome shotgun (WGS) entry which is preliminary data.</text>
</comment>
<dbReference type="PANTHER" id="PTHR43065:SF47">
    <property type="match status" value="1"/>
</dbReference>
<feature type="transmembrane region" description="Helical" evidence="4">
    <location>
        <begin position="12"/>
        <end position="34"/>
    </location>
</feature>
<dbReference type="HOGENOM" id="CLU_000445_133_5_6"/>
<keyword evidence="3" id="KW-0175">Coiled coil</keyword>
<keyword evidence="7" id="KW-1185">Reference proteome</keyword>
<dbReference type="SUPFAM" id="SSF55874">
    <property type="entry name" value="ATPase domain of HSP90 chaperone/DNA topoisomerase II/histidine kinase"/>
    <property type="match status" value="1"/>
</dbReference>
<dbReference type="SMART" id="SM00387">
    <property type="entry name" value="HATPase_c"/>
    <property type="match status" value="1"/>
</dbReference>
<keyword evidence="6" id="KW-0418">Kinase</keyword>
<dbReference type="Proteomes" id="UP000005953">
    <property type="component" value="Unassembled WGS sequence"/>
</dbReference>
<feature type="domain" description="Histidine kinase" evidence="5">
    <location>
        <begin position="301"/>
        <end position="533"/>
    </location>
</feature>
<dbReference type="Gene3D" id="6.10.340.10">
    <property type="match status" value="1"/>
</dbReference>
<dbReference type="PANTHER" id="PTHR43065">
    <property type="entry name" value="SENSOR HISTIDINE KINASE"/>
    <property type="match status" value="1"/>
</dbReference>
<feature type="coiled-coil region" evidence="3">
    <location>
        <begin position="262"/>
        <end position="289"/>
    </location>
</feature>
<dbReference type="STRING" id="314283.MED297_00260"/>
<dbReference type="InterPro" id="IPR004358">
    <property type="entry name" value="Sig_transdc_His_kin-like_C"/>
</dbReference>
<evidence type="ECO:0000256" key="4">
    <source>
        <dbReference type="SAM" id="Phobius"/>
    </source>
</evidence>
<dbReference type="InterPro" id="IPR003594">
    <property type="entry name" value="HATPase_dom"/>
</dbReference>
<evidence type="ECO:0000313" key="7">
    <source>
        <dbReference type="Proteomes" id="UP000005953"/>
    </source>
</evidence>
<dbReference type="Gene3D" id="3.30.565.10">
    <property type="entry name" value="Histidine kinase-like ATPase, C-terminal domain"/>
    <property type="match status" value="1"/>
</dbReference>
<dbReference type="Gene3D" id="1.10.287.130">
    <property type="match status" value="1"/>
</dbReference>
<reference evidence="6 7" key="1">
    <citation type="submission" date="2006-02" db="EMBL/GenBank/DDBJ databases">
        <authorList>
            <person name="Pinhassi J."/>
            <person name="Pedros-Alio C."/>
            <person name="Ferriera S."/>
            <person name="Johnson J."/>
            <person name="Kravitz S."/>
            <person name="Halpern A."/>
            <person name="Remington K."/>
            <person name="Beeson K."/>
            <person name="Tran B."/>
            <person name="Rogers Y.-H."/>
            <person name="Friedman R."/>
            <person name="Venter J.C."/>
        </authorList>
    </citation>
    <scope>NUCLEOTIDE SEQUENCE [LARGE SCALE GENOMIC DNA]</scope>
    <source>
        <strain evidence="6 7">MED297</strain>
    </source>
</reference>
<dbReference type="EC" id="2.7.13.3" evidence="2"/>
<keyword evidence="4" id="KW-0472">Membrane</keyword>
<evidence type="ECO:0000256" key="2">
    <source>
        <dbReference type="ARBA" id="ARBA00012438"/>
    </source>
</evidence>
<dbReference type="AlphaFoldDB" id="A4BJT6"/>
<keyword evidence="6" id="KW-0808">Transferase</keyword>
<accession>A4BJT6</accession>
<evidence type="ECO:0000256" key="3">
    <source>
        <dbReference type="SAM" id="Coils"/>
    </source>
</evidence>
<name>A4BJT6_9GAMM</name>
<dbReference type="OrthoDB" id="1931120at2"/>
<gene>
    <name evidence="6" type="ORF">MED297_00260</name>
</gene>
<dbReference type="RefSeq" id="WP_008046299.1">
    <property type="nucleotide sequence ID" value="NZ_CH724153.1"/>
</dbReference>
<evidence type="ECO:0000259" key="5">
    <source>
        <dbReference type="PROSITE" id="PS50109"/>
    </source>
</evidence>
<dbReference type="InterPro" id="IPR036890">
    <property type="entry name" value="HATPase_C_sf"/>
</dbReference>
<organism evidence="6 7">
    <name type="scientific">Reinekea blandensis MED297</name>
    <dbReference type="NCBI Taxonomy" id="314283"/>
    <lineage>
        <taxon>Bacteria</taxon>
        <taxon>Pseudomonadati</taxon>
        <taxon>Pseudomonadota</taxon>
        <taxon>Gammaproteobacteria</taxon>
        <taxon>Oceanospirillales</taxon>
        <taxon>Saccharospirillaceae</taxon>
        <taxon>Reinekea</taxon>
    </lineage>
</organism>
<comment type="catalytic activity">
    <reaction evidence="1">
        <text>ATP + protein L-histidine = ADP + protein N-phospho-L-histidine.</text>
        <dbReference type="EC" id="2.7.13.3"/>
    </reaction>
</comment>
<proteinExistence type="predicted"/>